<dbReference type="RefSeq" id="WP_038222908.1">
    <property type="nucleotide sequence ID" value="NZ_CAWLWD010000110.1"/>
</dbReference>
<evidence type="ECO:0000313" key="2">
    <source>
        <dbReference type="Proteomes" id="UP000028487"/>
    </source>
</evidence>
<name>A0A077NML7_XENBV</name>
<protein>
    <submittedName>
        <fullName evidence="1">Uncharacterized protein</fullName>
    </submittedName>
</protein>
<gene>
    <name evidence="1" type="ORF">XBFM1_1210009</name>
</gene>
<accession>A0A077NML7</accession>
<dbReference type="EMBL" id="CBSV010000026">
    <property type="protein sequence ID" value="CDG99819.1"/>
    <property type="molecule type" value="Genomic_DNA"/>
</dbReference>
<dbReference type="AlphaFoldDB" id="A0A077NML7"/>
<organism evidence="1 2">
    <name type="scientific">Xenorhabdus bovienii str. feltiae Moldova</name>
    <dbReference type="NCBI Taxonomy" id="1398200"/>
    <lineage>
        <taxon>Bacteria</taxon>
        <taxon>Pseudomonadati</taxon>
        <taxon>Pseudomonadota</taxon>
        <taxon>Gammaproteobacteria</taxon>
        <taxon>Enterobacterales</taxon>
        <taxon>Morganellaceae</taxon>
        <taxon>Xenorhabdus</taxon>
    </lineage>
</organism>
<comment type="caution">
    <text evidence="1">The sequence shown here is derived from an EMBL/GenBank/DDBJ whole genome shotgun (WGS) entry which is preliminary data.</text>
</comment>
<sequence length="77" mass="8371">MTLEIMEIKPIFINGAPLLDGDFNPVRVTKNQARKKAGQMQSAMRKKSWGKSAVGIVCDAGAHFNVSVGFPEPNKVV</sequence>
<dbReference type="HOGENOM" id="CLU_2637236_0_0_6"/>
<reference evidence="1" key="1">
    <citation type="submission" date="2013-07" db="EMBL/GenBank/DDBJ databases">
        <title>Sub-species coevolution in mutualistic symbiosis.</title>
        <authorList>
            <person name="Murfin K."/>
            <person name="Klassen J."/>
            <person name="Lee M."/>
            <person name="Forst S."/>
            <person name="Stock P."/>
            <person name="Goodrich-Blair H."/>
        </authorList>
    </citation>
    <scope>NUCLEOTIDE SEQUENCE [LARGE SCALE GENOMIC DNA]</scope>
    <source>
        <strain evidence="1">Feltiae Moldova</strain>
    </source>
</reference>
<dbReference type="Proteomes" id="UP000028487">
    <property type="component" value="Unassembled WGS sequence"/>
</dbReference>
<evidence type="ECO:0000313" key="1">
    <source>
        <dbReference type="EMBL" id="CDG99819.1"/>
    </source>
</evidence>
<proteinExistence type="predicted"/>